<dbReference type="Gene3D" id="1.25.10.10">
    <property type="entry name" value="Leucine-rich Repeat Variant"/>
    <property type="match status" value="1"/>
</dbReference>
<protein>
    <recommendedName>
        <fullName evidence="4">TPR Domain containing protein</fullName>
    </recommendedName>
</protein>
<proteinExistence type="predicted"/>
<dbReference type="SUPFAM" id="SSF48371">
    <property type="entry name" value="ARM repeat"/>
    <property type="match status" value="1"/>
</dbReference>
<feature type="region of interest" description="Disordered" evidence="1">
    <location>
        <begin position="375"/>
        <end position="407"/>
    </location>
</feature>
<dbReference type="InterPro" id="IPR016024">
    <property type="entry name" value="ARM-type_fold"/>
</dbReference>
<dbReference type="InterPro" id="IPR011989">
    <property type="entry name" value="ARM-like"/>
</dbReference>
<feature type="compositionally biased region" description="Basic and acidic residues" evidence="1">
    <location>
        <begin position="382"/>
        <end position="407"/>
    </location>
</feature>
<gene>
    <name evidence="2" type="ORF">M9Y10_023246</name>
</gene>
<name>A0ABR2KUS4_9EUKA</name>
<dbReference type="SMART" id="SM00028">
    <property type="entry name" value="TPR"/>
    <property type="match status" value="3"/>
</dbReference>
<dbReference type="InterPro" id="IPR011990">
    <property type="entry name" value="TPR-like_helical_dom_sf"/>
</dbReference>
<reference evidence="2 3" key="1">
    <citation type="submission" date="2024-04" db="EMBL/GenBank/DDBJ databases">
        <title>Tritrichomonas musculus Genome.</title>
        <authorList>
            <person name="Alves-Ferreira E."/>
            <person name="Grigg M."/>
            <person name="Lorenzi H."/>
            <person name="Galac M."/>
        </authorList>
    </citation>
    <scope>NUCLEOTIDE SEQUENCE [LARGE SCALE GENOMIC DNA]</scope>
    <source>
        <strain evidence="2 3">EAF2021</strain>
    </source>
</reference>
<evidence type="ECO:0008006" key="4">
    <source>
        <dbReference type="Google" id="ProtNLM"/>
    </source>
</evidence>
<dbReference type="Proteomes" id="UP001470230">
    <property type="component" value="Unassembled WGS sequence"/>
</dbReference>
<accession>A0ABR2KUS4</accession>
<organism evidence="2 3">
    <name type="scientific">Tritrichomonas musculus</name>
    <dbReference type="NCBI Taxonomy" id="1915356"/>
    <lineage>
        <taxon>Eukaryota</taxon>
        <taxon>Metamonada</taxon>
        <taxon>Parabasalia</taxon>
        <taxon>Tritrichomonadida</taxon>
        <taxon>Tritrichomonadidae</taxon>
        <taxon>Tritrichomonas</taxon>
    </lineage>
</organism>
<dbReference type="SUPFAM" id="SSF48452">
    <property type="entry name" value="TPR-like"/>
    <property type="match status" value="1"/>
</dbReference>
<comment type="caution">
    <text evidence="2">The sequence shown here is derived from an EMBL/GenBank/DDBJ whole genome shotgun (WGS) entry which is preliminary data.</text>
</comment>
<evidence type="ECO:0000256" key="1">
    <source>
        <dbReference type="SAM" id="MobiDB-lite"/>
    </source>
</evidence>
<dbReference type="InterPro" id="IPR019734">
    <property type="entry name" value="TPR_rpt"/>
</dbReference>
<dbReference type="EMBL" id="JAPFFF010000003">
    <property type="protein sequence ID" value="KAK8894808.1"/>
    <property type="molecule type" value="Genomic_DNA"/>
</dbReference>
<evidence type="ECO:0000313" key="2">
    <source>
        <dbReference type="EMBL" id="KAK8894808.1"/>
    </source>
</evidence>
<sequence length="596" mass="66589">MQEFIQLKNNGLEKMNKEQFTKAIPDFDEVIAKAPIDTDEQVILKCVCLANRSMCYIAKNELEKAFNDANSIIDIYKEKRPETEADVANSDKLTTDPLIQVLALAYLRRGQIFECNGKLLDALQEYSISSALKITDESQKGIKHVLSTVGIPDLEQTDAELKPFGVILLHLLNEIELVAALAQLMTYLKEENLSQELVKKINETGAARVLIGAMQLYIEREPIVVGCLNSMRMCAEKGIQDVFNGFMVVRAVMNHWKENKNVIGDSLSLMMLAPPQLFQYMARGDFIPAVTAAFELEISEAEIDAAFFLLYSLSRTESQYTQIASEGILDIIFDKRTDASFMLLSKLLMLHDVCERSKEEHVIEWALQKLEQQEAIDEDKEKEEGKSDKDNTKDTKNDNAKDDTKEVNDSEVIKSTSLVTAALLTIANMLSYSDSLADDEMYQKMFPIIWKAIMANTKDKAIVSNGYATLALSAAHATKQVTELKAIRASSAILAIHTNEIIVAQNIVTFIFNCADNGLLKEVLEVKAALPTVMKVLTTFPHSQSIVERAVGLAVLCDHPNKVKLLEAGLLEFPNDEFLARFVSIIKDEKPQSSDK</sequence>
<keyword evidence="3" id="KW-1185">Reference proteome</keyword>
<dbReference type="Gene3D" id="1.25.40.10">
    <property type="entry name" value="Tetratricopeptide repeat domain"/>
    <property type="match status" value="1"/>
</dbReference>
<evidence type="ECO:0000313" key="3">
    <source>
        <dbReference type="Proteomes" id="UP001470230"/>
    </source>
</evidence>